<reference evidence="1" key="1">
    <citation type="submission" date="2023-07" db="EMBL/GenBank/DDBJ databases">
        <title>Black Yeasts Isolated from many extreme environments.</title>
        <authorList>
            <person name="Coleine C."/>
            <person name="Stajich J.E."/>
            <person name="Selbmann L."/>
        </authorList>
    </citation>
    <scope>NUCLEOTIDE SEQUENCE</scope>
    <source>
        <strain evidence="1">CCFEE 5714</strain>
    </source>
</reference>
<protein>
    <submittedName>
        <fullName evidence="1">Uncharacterized protein</fullName>
    </submittedName>
</protein>
<organism evidence="1 2">
    <name type="scientific">Vermiconidia calcicola</name>
    <dbReference type="NCBI Taxonomy" id="1690605"/>
    <lineage>
        <taxon>Eukaryota</taxon>
        <taxon>Fungi</taxon>
        <taxon>Dikarya</taxon>
        <taxon>Ascomycota</taxon>
        <taxon>Pezizomycotina</taxon>
        <taxon>Dothideomycetes</taxon>
        <taxon>Dothideomycetidae</taxon>
        <taxon>Mycosphaerellales</taxon>
        <taxon>Extremaceae</taxon>
        <taxon>Vermiconidia</taxon>
    </lineage>
</organism>
<name>A0ACC3MSM8_9PEZI</name>
<evidence type="ECO:0000313" key="2">
    <source>
        <dbReference type="Proteomes" id="UP001281147"/>
    </source>
</evidence>
<dbReference type="Proteomes" id="UP001281147">
    <property type="component" value="Unassembled WGS sequence"/>
</dbReference>
<accession>A0ACC3MSM8</accession>
<sequence>MASPPGSSATSPSGPSSLALPRQRPSLALPQGVTKSRKPSIASNTSSAHPLRQTSFPPADSLEAQHAAAEDRSLLRFSPSQASQGSLEDEFSDSEIVSAISGPAGASGGGEEISTRKRKRGEKRPRGRPAKMGGMRAGSTSLVNGEEGSTPTTTRRGGAHSVITADNAADDEDDEDEEVNAGGGRLPLYEGGQMTAAEHETDNKQKSMFRNYMDVVDALPLTDPERKGMTVRDMGERYDVWNRAKLRTADVRRLVNQTLSQSVPQNVVTVVSSYTKMFAGMLIEEAREVQAEWMAVERERADGEENAVNKRLKRSFQDNVDEDGHKLGNGIKAGSRPSSSQSDSRPNGIAALKQEASSSSPSQPGTQTQQLNGHKHNESSEELFPGGAGGLSTSIDECDRGPLLPDHLREALRRYKKARRGGTVGFTGLSLEGREVAAPRMGGKRLFNVGVGRNFTWDASIKRGHDHR</sequence>
<keyword evidence="2" id="KW-1185">Reference proteome</keyword>
<evidence type="ECO:0000313" key="1">
    <source>
        <dbReference type="EMBL" id="KAK3702502.1"/>
    </source>
</evidence>
<dbReference type="EMBL" id="JAUTXU010000160">
    <property type="protein sequence ID" value="KAK3702502.1"/>
    <property type="molecule type" value="Genomic_DNA"/>
</dbReference>
<comment type="caution">
    <text evidence="1">The sequence shown here is derived from an EMBL/GenBank/DDBJ whole genome shotgun (WGS) entry which is preliminary data.</text>
</comment>
<gene>
    <name evidence="1" type="ORF">LTR37_014864</name>
</gene>
<proteinExistence type="predicted"/>